<name>A0A821F904_9BILA</name>
<dbReference type="PROSITE" id="PS00027">
    <property type="entry name" value="HOMEOBOX_1"/>
    <property type="match status" value="1"/>
</dbReference>
<reference evidence="15" key="1">
    <citation type="submission" date="2021-02" db="EMBL/GenBank/DDBJ databases">
        <authorList>
            <person name="Nowell W R."/>
        </authorList>
    </citation>
    <scope>NUCLEOTIDE SEQUENCE</scope>
</reference>
<evidence type="ECO:0000313" key="11">
    <source>
        <dbReference type="EMBL" id="CAF3497736.1"/>
    </source>
</evidence>
<evidence type="ECO:0000256" key="5">
    <source>
        <dbReference type="PROSITE-ProRule" id="PRU00108"/>
    </source>
</evidence>
<evidence type="ECO:0000313" key="9">
    <source>
        <dbReference type="EMBL" id="CAF3048571.1"/>
    </source>
</evidence>
<organism evidence="15 16">
    <name type="scientific">Rotaria socialis</name>
    <dbReference type="NCBI Taxonomy" id="392032"/>
    <lineage>
        <taxon>Eukaryota</taxon>
        <taxon>Metazoa</taxon>
        <taxon>Spiralia</taxon>
        <taxon>Gnathifera</taxon>
        <taxon>Rotifera</taxon>
        <taxon>Eurotatoria</taxon>
        <taxon>Bdelloidea</taxon>
        <taxon>Philodinida</taxon>
        <taxon>Philodinidae</taxon>
        <taxon>Rotaria</taxon>
    </lineage>
</organism>
<keyword evidence="3 5" id="KW-0371">Homeobox</keyword>
<dbReference type="GO" id="GO:0005634">
    <property type="term" value="C:nucleus"/>
    <property type="evidence" value="ECO:0007669"/>
    <property type="project" value="UniProtKB-SubCell"/>
</dbReference>
<dbReference type="Gene3D" id="1.10.10.60">
    <property type="entry name" value="Homeodomain-like"/>
    <property type="match status" value="1"/>
</dbReference>
<dbReference type="PROSITE" id="PS50071">
    <property type="entry name" value="HOMEOBOX_2"/>
    <property type="match status" value="1"/>
</dbReference>
<dbReference type="SMART" id="SM00389">
    <property type="entry name" value="HOX"/>
    <property type="match status" value="1"/>
</dbReference>
<evidence type="ECO:0000313" key="10">
    <source>
        <dbReference type="EMBL" id="CAF3342617.1"/>
    </source>
</evidence>
<dbReference type="PANTHER" id="PTHR24333">
    <property type="entry name" value="HOMEO BOX HB9 LIKE A-RELATED"/>
    <property type="match status" value="1"/>
</dbReference>
<comment type="subcellular location">
    <subcellularLocation>
        <location evidence="1 5 6">Nucleus</location>
    </subcellularLocation>
</comment>
<feature type="region of interest" description="Disordered" evidence="7">
    <location>
        <begin position="131"/>
        <end position="167"/>
    </location>
</feature>
<evidence type="ECO:0000256" key="2">
    <source>
        <dbReference type="ARBA" id="ARBA00023125"/>
    </source>
</evidence>
<dbReference type="Proteomes" id="UP000663848">
    <property type="component" value="Unassembled WGS sequence"/>
</dbReference>
<dbReference type="EMBL" id="CAJOBQ010004962">
    <property type="protein sequence ID" value="CAF4647462.1"/>
    <property type="molecule type" value="Genomic_DNA"/>
</dbReference>
<dbReference type="EMBL" id="CAJOBO010000443">
    <property type="protein sequence ID" value="CAF4222844.1"/>
    <property type="molecule type" value="Genomic_DNA"/>
</dbReference>
<evidence type="ECO:0000313" key="12">
    <source>
        <dbReference type="EMBL" id="CAF3593304.1"/>
    </source>
</evidence>
<dbReference type="Proteomes" id="UP000663869">
    <property type="component" value="Unassembled WGS sequence"/>
</dbReference>
<feature type="DNA-binding region" description="Homeobox" evidence="5">
    <location>
        <begin position="78"/>
        <end position="137"/>
    </location>
</feature>
<dbReference type="Proteomes" id="UP000663872">
    <property type="component" value="Unassembled WGS sequence"/>
</dbReference>
<keyword evidence="4 5" id="KW-0539">Nucleus</keyword>
<sequence>MNTTRKSSFRINDLLAAFKQPNLPVKQSTSIPPSVSLNLFQSISQLTSNKVELNPFIFPGMNLHTYFNNVQLLKHCRRRKARTVFTDQQLNELEKRFENQKYLSTPDRYDLANSLNLSEAQVKTWFQNRRMKDKKGARRQMQNISNRPLSEDGDEKNDIDVVSSDDC</sequence>
<evidence type="ECO:0000256" key="4">
    <source>
        <dbReference type="ARBA" id="ARBA00023242"/>
    </source>
</evidence>
<dbReference type="EMBL" id="CAJOBR010000797">
    <property type="protein sequence ID" value="CAF4547888.1"/>
    <property type="molecule type" value="Genomic_DNA"/>
</dbReference>
<dbReference type="Proteomes" id="UP000663862">
    <property type="component" value="Unassembled WGS sequence"/>
</dbReference>
<dbReference type="InterPro" id="IPR001356">
    <property type="entry name" value="HD"/>
</dbReference>
<gene>
    <name evidence="11" type="ORF">FME351_LOCUS16584</name>
    <name evidence="10" type="ORF">GRG538_LOCUS4765</name>
    <name evidence="13" type="ORF">HFQ381_LOCUS8742</name>
    <name evidence="12" type="ORF">LUA448_LOCUS30052</name>
    <name evidence="14" type="ORF">QYT958_LOCUS8082</name>
    <name evidence="9" type="ORF">TIS948_LOCUS3893</name>
    <name evidence="15" type="ORF">TSG867_LOCUS30572</name>
</gene>
<dbReference type="OrthoDB" id="6159439at2759"/>
<protein>
    <recommendedName>
        <fullName evidence="8">Homeobox domain-containing protein</fullName>
    </recommendedName>
</protein>
<dbReference type="AlphaFoldDB" id="A0A821F904"/>
<dbReference type="InterPro" id="IPR020479">
    <property type="entry name" value="HD_metazoa"/>
</dbReference>
<evidence type="ECO:0000313" key="13">
    <source>
        <dbReference type="EMBL" id="CAF4222844.1"/>
    </source>
</evidence>
<evidence type="ECO:0000313" key="15">
    <source>
        <dbReference type="EMBL" id="CAF4647462.1"/>
    </source>
</evidence>
<evidence type="ECO:0000256" key="7">
    <source>
        <dbReference type="SAM" id="MobiDB-lite"/>
    </source>
</evidence>
<dbReference type="PRINTS" id="PR00024">
    <property type="entry name" value="HOMEOBOX"/>
</dbReference>
<dbReference type="EMBL" id="CAJNYD010004352">
    <property type="protein sequence ID" value="CAF3593304.1"/>
    <property type="molecule type" value="Genomic_DNA"/>
</dbReference>
<comment type="caution">
    <text evidence="15">The sequence shown here is derived from an EMBL/GenBank/DDBJ whole genome shotgun (WGS) entry which is preliminary data.</text>
</comment>
<dbReference type="EMBL" id="CAJNYT010000306">
    <property type="protein sequence ID" value="CAF3342617.1"/>
    <property type="molecule type" value="Genomic_DNA"/>
</dbReference>
<dbReference type="CDD" id="cd00086">
    <property type="entry name" value="homeodomain"/>
    <property type="match status" value="1"/>
</dbReference>
<dbReference type="Proteomes" id="UP000663851">
    <property type="component" value="Unassembled WGS sequence"/>
</dbReference>
<keyword evidence="2 5" id="KW-0238">DNA-binding</keyword>
<dbReference type="Proteomes" id="UP000663833">
    <property type="component" value="Unassembled WGS sequence"/>
</dbReference>
<feature type="domain" description="Homeobox" evidence="8">
    <location>
        <begin position="76"/>
        <end position="136"/>
    </location>
</feature>
<dbReference type="Pfam" id="PF00046">
    <property type="entry name" value="Homeodomain"/>
    <property type="match status" value="1"/>
</dbReference>
<dbReference type="Proteomes" id="UP000663825">
    <property type="component" value="Unassembled WGS sequence"/>
</dbReference>
<evidence type="ECO:0000256" key="3">
    <source>
        <dbReference type="ARBA" id="ARBA00023155"/>
    </source>
</evidence>
<dbReference type="EMBL" id="CAJNXB010000400">
    <property type="protein sequence ID" value="CAF3048571.1"/>
    <property type="molecule type" value="Genomic_DNA"/>
</dbReference>
<dbReference type="InterPro" id="IPR017970">
    <property type="entry name" value="Homeobox_CS"/>
</dbReference>
<dbReference type="PANTHER" id="PTHR24333:SF8">
    <property type="entry name" value="HOMEOBOX PROTEIN CEH-62"/>
    <property type="match status" value="1"/>
</dbReference>
<evidence type="ECO:0000259" key="8">
    <source>
        <dbReference type="PROSITE" id="PS50071"/>
    </source>
</evidence>
<evidence type="ECO:0000313" key="16">
    <source>
        <dbReference type="Proteomes" id="UP000663862"/>
    </source>
</evidence>
<accession>A0A821F904</accession>
<evidence type="ECO:0000256" key="6">
    <source>
        <dbReference type="RuleBase" id="RU000682"/>
    </source>
</evidence>
<dbReference type="GO" id="GO:0003677">
    <property type="term" value="F:DNA binding"/>
    <property type="evidence" value="ECO:0007669"/>
    <property type="project" value="UniProtKB-UniRule"/>
</dbReference>
<dbReference type="InterPro" id="IPR009057">
    <property type="entry name" value="Homeodomain-like_sf"/>
</dbReference>
<feature type="compositionally biased region" description="Acidic residues" evidence="7">
    <location>
        <begin position="151"/>
        <end position="167"/>
    </location>
</feature>
<proteinExistence type="predicted"/>
<evidence type="ECO:0000313" key="14">
    <source>
        <dbReference type="EMBL" id="CAF4547888.1"/>
    </source>
</evidence>
<dbReference type="InterPro" id="IPR050848">
    <property type="entry name" value="Homeobox_TF"/>
</dbReference>
<dbReference type="SUPFAM" id="SSF46689">
    <property type="entry name" value="Homeodomain-like"/>
    <property type="match status" value="1"/>
</dbReference>
<evidence type="ECO:0000256" key="1">
    <source>
        <dbReference type="ARBA" id="ARBA00004123"/>
    </source>
</evidence>
<dbReference type="EMBL" id="CAJNYU010002045">
    <property type="protein sequence ID" value="CAF3497736.1"/>
    <property type="molecule type" value="Genomic_DNA"/>
</dbReference>
<dbReference type="GO" id="GO:0000981">
    <property type="term" value="F:DNA-binding transcription factor activity, RNA polymerase II-specific"/>
    <property type="evidence" value="ECO:0007669"/>
    <property type="project" value="InterPro"/>
</dbReference>